<accession>A7SXD1</accession>
<evidence type="ECO:0000259" key="1">
    <source>
        <dbReference type="PROSITE" id="PS50004"/>
    </source>
</evidence>
<name>A7SXD1_NEMVE</name>
<dbReference type="PANTHER" id="PTHR10024">
    <property type="entry name" value="SYNAPTOTAGMIN"/>
    <property type="match status" value="1"/>
</dbReference>
<evidence type="ECO:0000313" key="2">
    <source>
        <dbReference type="EMBL" id="EDO31628.1"/>
    </source>
</evidence>
<dbReference type="HOGENOM" id="CLU_1932844_0_0_1"/>
<evidence type="ECO:0000313" key="3">
    <source>
        <dbReference type="Proteomes" id="UP000001593"/>
    </source>
</evidence>
<reference evidence="2 3" key="1">
    <citation type="journal article" date="2007" name="Science">
        <title>Sea anemone genome reveals ancestral eumetazoan gene repertoire and genomic organization.</title>
        <authorList>
            <person name="Putnam N.H."/>
            <person name="Srivastava M."/>
            <person name="Hellsten U."/>
            <person name="Dirks B."/>
            <person name="Chapman J."/>
            <person name="Salamov A."/>
            <person name="Terry A."/>
            <person name="Shapiro H."/>
            <person name="Lindquist E."/>
            <person name="Kapitonov V.V."/>
            <person name="Jurka J."/>
            <person name="Genikhovich G."/>
            <person name="Grigoriev I.V."/>
            <person name="Lucas S.M."/>
            <person name="Steele R.E."/>
            <person name="Finnerty J.R."/>
            <person name="Technau U."/>
            <person name="Martindale M.Q."/>
            <person name="Rokhsar D.S."/>
        </authorList>
    </citation>
    <scope>NUCLEOTIDE SEQUENCE [LARGE SCALE GENOMIC DNA]</scope>
    <source>
        <strain evidence="3">CH2 X CH6</strain>
    </source>
</reference>
<dbReference type="EMBL" id="DS469884">
    <property type="protein sequence ID" value="EDO31628.1"/>
    <property type="molecule type" value="Genomic_DNA"/>
</dbReference>
<feature type="non-terminal residue" evidence="2">
    <location>
        <position position="1"/>
    </location>
</feature>
<dbReference type="eggNOG" id="KOG1028">
    <property type="taxonomic scope" value="Eukaryota"/>
</dbReference>
<protein>
    <recommendedName>
        <fullName evidence="1">C2 domain-containing protein</fullName>
    </recommendedName>
</protein>
<dbReference type="InParanoid" id="A7SXD1"/>
<dbReference type="PhylomeDB" id="A7SXD1"/>
<dbReference type="AlphaFoldDB" id="A7SXD1"/>
<proteinExistence type="predicted"/>
<dbReference type="SMART" id="SM00239">
    <property type="entry name" value="C2"/>
    <property type="match status" value="1"/>
</dbReference>
<dbReference type="Pfam" id="PF00168">
    <property type="entry name" value="C2"/>
    <property type="match status" value="1"/>
</dbReference>
<keyword evidence="3" id="KW-1185">Reference proteome</keyword>
<dbReference type="InterPro" id="IPR000008">
    <property type="entry name" value="C2_dom"/>
</dbReference>
<organism evidence="2 3">
    <name type="scientific">Nematostella vectensis</name>
    <name type="common">Starlet sea anemone</name>
    <dbReference type="NCBI Taxonomy" id="45351"/>
    <lineage>
        <taxon>Eukaryota</taxon>
        <taxon>Metazoa</taxon>
        <taxon>Cnidaria</taxon>
        <taxon>Anthozoa</taxon>
        <taxon>Hexacorallia</taxon>
        <taxon>Actiniaria</taxon>
        <taxon>Edwardsiidae</taxon>
        <taxon>Nematostella</taxon>
    </lineage>
</organism>
<feature type="domain" description="C2" evidence="1">
    <location>
        <begin position="1"/>
        <end position="126"/>
    </location>
</feature>
<dbReference type="STRING" id="45351.A7SXD1"/>
<gene>
    <name evidence="2" type="ORF">NEMVEDRAFT_v1g136570</name>
</gene>
<dbReference type="SUPFAM" id="SSF49562">
    <property type="entry name" value="C2 domain (Calcium/lipid-binding domain, CaLB)"/>
    <property type="match status" value="1"/>
</dbReference>
<dbReference type="InterPro" id="IPR035892">
    <property type="entry name" value="C2_domain_sf"/>
</dbReference>
<dbReference type="Proteomes" id="UP000001593">
    <property type="component" value="Unassembled WGS sequence"/>
</dbReference>
<sequence>VGALYLGLKYSSLEEQLLVQILKARGLPAMTKTGETGRMGTLVKMRILPEMLHWQWTRKVSRTLNPVFNETFIVPGFVHNKLRECTAHFVVLDFDHIQDNVYVIGEVFMPLSELRANRLEKIVKRVNPLSF</sequence>
<dbReference type="Gene3D" id="2.60.40.150">
    <property type="entry name" value="C2 domain"/>
    <property type="match status" value="1"/>
</dbReference>
<dbReference type="PROSITE" id="PS50004">
    <property type="entry name" value="C2"/>
    <property type="match status" value="1"/>
</dbReference>